<evidence type="ECO:0000313" key="2">
    <source>
        <dbReference type="Proteomes" id="UP000269352"/>
    </source>
</evidence>
<keyword evidence="2" id="KW-1185">Reference proteome</keyword>
<organism evidence="1 2">
    <name type="scientific">Termititenax aidoneus</name>
    <dbReference type="NCBI Taxonomy" id="2218524"/>
    <lineage>
        <taxon>Bacteria</taxon>
        <taxon>Bacillati</taxon>
        <taxon>Candidatus Margulisiibacteriota</taxon>
        <taxon>Candidatus Termititenacia</taxon>
        <taxon>Candidatus Termititenacales</taxon>
        <taxon>Candidatus Termititenacaceae</taxon>
        <taxon>Candidatus Termititenax</taxon>
    </lineage>
</organism>
<reference evidence="1 2" key="1">
    <citation type="journal article" date="2019" name="ISME J.">
        <title>Genome analyses of uncultured TG2/ZB3 bacteria in 'Margulisbacteria' specifically attached to ectosymbiotic spirochetes of protists in the termite gut.</title>
        <authorList>
            <person name="Utami Y.D."/>
            <person name="Kuwahara H."/>
            <person name="Igai K."/>
            <person name="Murakami T."/>
            <person name="Sugaya K."/>
            <person name="Morikawa T."/>
            <person name="Nagura Y."/>
            <person name="Yuki M."/>
            <person name="Deevong P."/>
            <person name="Inoue T."/>
            <person name="Kihara K."/>
            <person name="Lo N."/>
            <person name="Yamada A."/>
            <person name="Ohkuma M."/>
            <person name="Hongoh Y."/>
        </authorList>
    </citation>
    <scope>NUCLEOTIDE SEQUENCE [LARGE SCALE GENOMIC DNA]</scope>
    <source>
        <strain evidence="1">NkOx7-01</strain>
    </source>
</reference>
<gene>
    <name evidence="1" type="ORF">NO1_2141</name>
</gene>
<dbReference type="Proteomes" id="UP000269352">
    <property type="component" value="Unassembled WGS sequence"/>
</dbReference>
<name>A0A388TET2_TERA1</name>
<dbReference type="EMBL" id="BGZN01000152">
    <property type="protein sequence ID" value="GBR75080.1"/>
    <property type="molecule type" value="Genomic_DNA"/>
</dbReference>
<sequence length="59" mass="6686">MNYDNRNYRKHSKRSNALIEKSLSDNGAGRSITLDSEENIICGNGVYKAAAKLKREKQK</sequence>
<protein>
    <submittedName>
        <fullName evidence="1">Sulfiredoxin super family</fullName>
    </submittedName>
</protein>
<dbReference type="AlphaFoldDB" id="A0A388TET2"/>
<proteinExistence type="predicted"/>
<accession>A0A388TET2</accession>
<evidence type="ECO:0000313" key="1">
    <source>
        <dbReference type="EMBL" id="GBR75080.1"/>
    </source>
</evidence>
<comment type="caution">
    <text evidence="1">The sequence shown here is derived from an EMBL/GenBank/DDBJ whole genome shotgun (WGS) entry which is preliminary data.</text>
</comment>